<dbReference type="PANTHER" id="PTHR37984">
    <property type="entry name" value="PROTEIN CBG26694"/>
    <property type="match status" value="1"/>
</dbReference>
<reference evidence="3" key="1">
    <citation type="submission" date="2025-08" db="UniProtKB">
        <authorList>
            <consortium name="RefSeq"/>
        </authorList>
    </citation>
    <scope>IDENTIFICATION</scope>
    <source>
        <tissue evidence="3">Whole insect</tissue>
    </source>
</reference>
<evidence type="ECO:0000313" key="3">
    <source>
        <dbReference type="RefSeq" id="XP_028139922.1"/>
    </source>
</evidence>
<dbReference type="PANTHER" id="PTHR37984:SF5">
    <property type="entry name" value="PROTEIN NYNRIN-LIKE"/>
    <property type="match status" value="1"/>
</dbReference>
<dbReference type="RefSeq" id="XP_028139922.1">
    <property type="nucleotide sequence ID" value="XM_028284121.1"/>
</dbReference>
<feature type="compositionally biased region" description="Polar residues" evidence="2">
    <location>
        <begin position="81"/>
        <end position="96"/>
    </location>
</feature>
<gene>
    <name evidence="3" type="primary">LOC114334102</name>
</gene>
<evidence type="ECO:0000256" key="1">
    <source>
        <dbReference type="SAM" id="Coils"/>
    </source>
</evidence>
<keyword evidence="1" id="KW-0175">Coiled coil</keyword>
<organism evidence="3">
    <name type="scientific">Diabrotica virgifera virgifera</name>
    <name type="common">western corn rootworm</name>
    <dbReference type="NCBI Taxonomy" id="50390"/>
    <lineage>
        <taxon>Eukaryota</taxon>
        <taxon>Metazoa</taxon>
        <taxon>Ecdysozoa</taxon>
        <taxon>Arthropoda</taxon>
        <taxon>Hexapoda</taxon>
        <taxon>Insecta</taxon>
        <taxon>Pterygota</taxon>
        <taxon>Neoptera</taxon>
        <taxon>Endopterygota</taxon>
        <taxon>Coleoptera</taxon>
        <taxon>Polyphaga</taxon>
        <taxon>Cucujiformia</taxon>
        <taxon>Chrysomeloidea</taxon>
        <taxon>Chrysomelidae</taxon>
        <taxon>Galerucinae</taxon>
        <taxon>Diabroticina</taxon>
        <taxon>Diabroticites</taxon>
        <taxon>Diabrotica</taxon>
    </lineage>
</organism>
<dbReference type="InParanoid" id="A0A6P7FYL9"/>
<feature type="coiled-coil region" evidence="1">
    <location>
        <begin position="251"/>
        <end position="281"/>
    </location>
</feature>
<proteinExistence type="predicted"/>
<dbReference type="InterPro" id="IPR050951">
    <property type="entry name" value="Retrovirus_Pol_polyprotein"/>
</dbReference>
<accession>A0A6P7FYL9</accession>
<protein>
    <submittedName>
        <fullName evidence="3">Uncharacterized protein LOC114334102</fullName>
    </submittedName>
</protein>
<feature type="compositionally biased region" description="Basic and acidic residues" evidence="2">
    <location>
        <begin position="97"/>
        <end position="115"/>
    </location>
</feature>
<feature type="region of interest" description="Disordered" evidence="2">
    <location>
        <begin position="80"/>
        <end position="115"/>
    </location>
</feature>
<evidence type="ECO:0000256" key="2">
    <source>
        <dbReference type="SAM" id="MobiDB-lite"/>
    </source>
</evidence>
<name>A0A6P7FYL9_DIAVI</name>
<dbReference type="AlphaFoldDB" id="A0A6P7FYL9"/>
<sequence length="301" mass="34587">MALKELANSCDFKEKDVLIRDRIVLGVIDERIQEKLLQKPDLSLAEAINISRSMESSVLTQRQIAADSASVSAINKRYMPNSDSARSATSSNFQKNEQFRSKAEHSGNGKSADMRSGRTAGGNCMNCGLQHVPAKCPAFYRTCSHCNRKGHYRKFCRSMNRVHEISENLEDSTKELEVRIDSIDCSENVVWTIDSVNAIEWFERISLIGTKTNFKIDTGSHVGPFQLVRNIIIPEEKEIIIREMKRVETWCSEHQMEIENRKETEDELKEEDKEEMAIMDENPEFCEEILWTVNKTRMKEN</sequence>